<dbReference type="ZFIN" id="ZDB-GENE-040724-207">
    <property type="gene designation" value="si:rp71-1i20.2"/>
</dbReference>
<dbReference type="SMR" id="Q5BJ07"/>
<dbReference type="InterPro" id="IPR013783">
    <property type="entry name" value="Ig-like_fold"/>
</dbReference>
<name>Q5BJ07_DANRE</name>
<proteinExistence type="evidence at transcript level"/>
<protein>
    <submittedName>
        <fullName evidence="1">Si:rp71-1i20.2</fullName>
    </submittedName>
</protein>
<dbReference type="GeneID" id="554678"/>
<reference evidence="1" key="1">
    <citation type="submission" date="2005-03" db="EMBL/GenBank/DDBJ databases">
        <authorList>
            <consortium name="NIH - Zebrafish Gene Collection (ZGC) project"/>
        </authorList>
    </citation>
    <scope>NUCLEOTIDE SEQUENCE [LARGE SCALE MRNA]</scope>
    <source>
        <strain evidence="1">Singapore local strain</strain>
        <tissue evidence="1">Embryo</tissue>
    </source>
</reference>
<dbReference type="DNASU" id="554678"/>
<dbReference type="InterPro" id="IPR036179">
    <property type="entry name" value="Ig-like_dom_sf"/>
</dbReference>
<accession>Q5BJ07</accession>
<dbReference type="AlphaFoldDB" id="Q5BJ07"/>
<dbReference type="PANTHER" id="PTHR21063">
    <property type="entry name" value="LFA-3"/>
    <property type="match status" value="1"/>
</dbReference>
<dbReference type="AGR" id="ZFIN:ZDB-GENE-040724-207"/>
<dbReference type="RefSeq" id="NP_001013505.2">
    <property type="nucleotide sequence ID" value="NM_001013487.2"/>
</dbReference>
<evidence type="ECO:0000313" key="1">
    <source>
        <dbReference type="EMBL" id="AAH91670.1"/>
    </source>
</evidence>
<dbReference type="Gene3D" id="2.60.40.10">
    <property type="entry name" value="Immunoglobulins"/>
    <property type="match status" value="2"/>
</dbReference>
<dbReference type="PANTHER" id="PTHR21063:SF4">
    <property type="entry name" value="CD48 ANTIGEN-RELATED"/>
    <property type="match status" value="1"/>
</dbReference>
<dbReference type="OrthoDB" id="8741746at2759"/>
<gene>
    <name evidence="1 2" type="primary">si:rp71-1i20.2</name>
</gene>
<dbReference type="SUPFAM" id="SSF48726">
    <property type="entry name" value="Immunoglobulin"/>
    <property type="match status" value="2"/>
</dbReference>
<organism evidence="1">
    <name type="scientific">Danio rerio</name>
    <name type="common">Zebrafish</name>
    <name type="synonym">Brachydanio rerio</name>
    <dbReference type="NCBI Taxonomy" id="7955"/>
    <lineage>
        <taxon>Eukaryota</taxon>
        <taxon>Metazoa</taxon>
        <taxon>Chordata</taxon>
        <taxon>Craniata</taxon>
        <taxon>Vertebrata</taxon>
        <taxon>Euteleostomi</taxon>
        <taxon>Actinopterygii</taxon>
        <taxon>Neopterygii</taxon>
        <taxon>Teleostei</taxon>
        <taxon>Ostariophysi</taxon>
        <taxon>Cypriniformes</taxon>
        <taxon>Danionidae</taxon>
        <taxon>Danioninae</taxon>
        <taxon>Danio</taxon>
    </lineage>
</organism>
<dbReference type="KEGG" id="dre:554678"/>
<evidence type="ECO:0000313" key="2">
    <source>
        <dbReference type="ZFIN" id="ZDB-GENE-040724-207"/>
    </source>
</evidence>
<dbReference type="EMBL" id="BC091670">
    <property type="protein sequence ID" value="AAH91670.1"/>
    <property type="molecule type" value="mRNA"/>
</dbReference>
<sequence length="244" mass="26751">MTGVYADAVLVSVTVGDTVTLHTAGVKNLQPADVKWYFNDIRIAQLDGDLRFNCTDIQCNDRTEIFIDRLRLDRKTGALTIVNITNTHSGVYQLVVIGGGGTIFNVTVHDDPATHYNQVKKNQGESVTFNPGVRRDLIVVLKCLLNNTLIAEISVNQSQICADVQCKERFTDRLKLDNESASLTITNTNITDSGNYTSVILISSDRRFSITREKRFSLTVTSLSSSQPSGGAIAGIVVMLLLLL</sequence>